<comment type="caution">
    <text evidence="2">The sequence shown here is derived from an EMBL/GenBank/DDBJ whole genome shotgun (WGS) entry which is preliminary data.</text>
</comment>
<gene>
    <name evidence="2" type="ORF">NDU88_005045</name>
</gene>
<evidence type="ECO:0000256" key="1">
    <source>
        <dbReference type="SAM" id="MobiDB-lite"/>
    </source>
</evidence>
<accession>A0AAV7RM65</accession>
<name>A0AAV7RM65_PLEWA</name>
<dbReference type="EMBL" id="JANPWB010000009">
    <property type="protein sequence ID" value="KAJ1152269.1"/>
    <property type="molecule type" value="Genomic_DNA"/>
</dbReference>
<reference evidence="2" key="1">
    <citation type="journal article" date="2022" name="bioRxiv">
        <title>Sequencing and chromosome-scale assembly of the giantPleurodeles waltlgenome.</title>
        <authorList>
            <person name="Brown T."/>
            <person name="Elewa A."/>
            <person name="Iarovenko S."/>
            <person name="Subramanian E."/>
            <person name="Araus A.J."/>
            <person name="Petzold A."/>
            <person name="Susuki M."/>
            <person name="Suzuki K.-i.T."/>
            <person name="Hayashi T."/>
            <person name="Toyoda A."/>
            <person name="Oliveira C."/>
            <person name="Osipova E."/>
            <person name="Leigh N.D."/>
            <person name="Simon A."/>
            <person name="Yun M.H."/>
        </authorList>
    </citation>
    <scope>NUCLEOTIDE SEQUENCE</scope>
    <source>
        <strain evidence="2">20211129_DDA</strain>
        <tissue evidence="2">Liver</tissue>
    </source>
</reference>
<protein>
    <submittedName>
        <fullName evidence="2">Uncharacterized protein</fullName>
    </submittedName>
</protein>
<organism evidence="2 3">
    <name type="scientific">Pleurodeles waltl</name>
    <name type="common">Iberian ribbed newt</name>
    <dbReference type="NCBI Taxonomy" id="8319"/>
    <lineage>
        <taxon>Eukaryota</taxon>
        <taxon>Metazoa</taxon>
        <taxon>Chordata</taxon>
        <taxon>Craniata</taxon>
        <taxon>Vertebrata</taxon>
        <taxon>Euteleostomi</taxon>
        <taxon>Amphibia</taxon>
        <taxon>Batrachia</taxon>
        <taxon>Caudata</taxon>
        <taxon>Salamandroidea</taxon>
        <taxon>Salamandridae</taxon>
        <taxon>Pleurodelinae</taxon>
        <taxon>Pleurodeles</taxon>
    </lineage>
</organism>
<feature type="region of interest" description="Disordered" evidence="1">
    <location>
        <begin position="1"/>
        <end position="115"/>
    </location>
</feature>
<sequence length="115" mass="12534">MCQADIGDTTQQYPGGIIGSGAGDPDVDTPTTNEKRHPAEGGVSKPTATLSRESTDSPGIDGTDAQNQQQSRAEETTQEPGRRRRQQHDNLFDTRWDEQEVAKRTNQPRSGKNVA</sequence>
<proteinExistence type="predicted"/>
<evidence type="ECO:0000313" key="3">
    <source>
        <dbReference type="Proteomes" id="UP001066276"/>
    </source>
</evidence>
<dbReference type="AlphaFoldDB" id="A0AAV7RM65"/>
<feature type="compositionally biased region" description="Basic and acidic residues" evidence="1">
    <location>
        <begin position="87"/>
        <end position="103"/>
    </location>
</feature>
<evidence type="ECO:0000313" key="2">
    <source>
        <dbReference type="EMBL" id="KAJ1152269.1"/>
    </source>
</evidence>
<dbReference type="Proteomes" id="UP001066276">
    <property type="component" value="Chromosome 5"/>
</dbReference>
<feature type="compositionally biased region" description="Polar residues" evidence="1">
    <location>
        <begin position="104"/>
        <end position="115"/>
    </location>
</feature>
<keyword evidence="3" id="KW-1185">Reference proteome</keyword>